<protein>
    <submittedName>
        <fullName evidence="2">Uncharacterized protein</fullName>
    </submittedName>
</protein>
<reference evidence="2 3" key="1">
    <citation type="journal article" date="2018" name="Elife">
        <title>Functional genomics of lipid metabolism in the oleaginous yeast Rhodosporidium toruloides.</title>
        <authorList>
            <person name="Coradetti S.T."/>
            <person name="Pinel D."/>
            <person name="Geiselman G."/>
            <person name="Ito M."/>
            <person name="Mondo S."/>
            <person name="Reilly M.C."/>
            <person name="Cheng Y.F."/>
            <person name="Bauer S."/>
            <person name="Grigoriev I."/>
            <person name="Gladden J.M."/>
            <person name="Simmons B.A."/>
            <person name="Brem R."/>
            <person name="Arkin A.P."/>
            <person name="Skerker J.M."/>
        </authorList>
    </citation>
    <scope>NUCLEOTIDE SEQUENCE [LARGE SCALE GENOMIC DNA]</scope>
    <source>
        <strain evidence="2 3">NBRC 0880</strain>
    </source>
</reference>
<dbReference type="EMBL" id="LCTV02000013">
    <property type="protein sequence ID" value="PRQ71172.1"/>
    <property type="molecule type" value="Genomic_DNA"/>
</dbReference>
<feature type="region of interest" description="Disordered" evidence="1">
    <location>
        <begin position="169"/>
        <end position="227"/>
    </location>
</feature>
<feature type="region of interest" description="Disordered" evidence="1">
    <location>
        <begin position="14"/>
        <end position="39"/>
    </location>
</feature>
<accession>A0A2S9ZZJ5</accession>
<feature type="compositionally biased region" description="Low complexity" evidence="1">
    <location>
        <begin position="123"/>
        <end position="135"/>
    </location>
</feature>
<evidence type="ECO:0000256" key="1">
    <source>
        <dbReference type="SAM" id="MobiDB-lite"/>
    </source>
</evidence>
<dbReference type="AlphaFoldDB" id="A0A2S9ZZJ5"/>
<comment type="caution">
    <text evidence="2">The sequence shown here is derived from an EMBL/GenBank/DDBJ whole genome shotgun (WGS) entry which is preliminary data.</text>
</comment>
<gene>
    <name evidence="2" type="ORF">AAT19DRAFT_10712</name>
</gene>
<dbReference type="Proteomes" id="UP000239560">
    <property type="component" value="Unassembled WGS sequence"/>
</dbReference>
<evidence type="ECO:0000313" key="3">
    <source>
        <dbReference type="Proteomes" id="UP000239560"/>
    </source>
</evidence>
<feature type="compositionally biased region" description="Basic and acidic residues" evidence="1">
    <location>
        <begin position="205"/>
        <end position="220"/>
    </location>
</feature>
<sequence length="227" mass="24306">MIRLLLQLDSPRMEAASARRGVQSPSKRDTESESAPSLRPHAANQRIACLYWSRVPCCTVSCCPGCATHPASPGARPHQLAASEGLFGAQGACDSVLRRRGSRVLSRRTLRQPYEAGGDREGLSGSRDGGSSPSPSARAWLGLLLGLEGTLFGTSVRWEGGWLGSEGWRTIGRPPRQSPHLQLPTTPSQRSEQAGASARIGWRRATTERGLRTAGDDLEAKGNVGRT</sequence>
<organism evidence="2 3">
    <name type="scientific">Rhodotorula toruloides</name>
    <name type="common">Yeast</name>
    <name type="synonym">Rhodosporidium toruloides</name>
    <dbReference type="NCBI Taxonomy" id="5286"/>
    <lineage>
        <taxon>Eukaryota</taxon>
        <taxon>Fungi</taxon>
        <taxon>Dikarya</taxon>
        <taxon>Basidiomycota</taxon>
        <taxon>Pucciniomycotina</taxon>
        <taxon>Microbotryomycetes</taxon>
        <taxon>Sporidiobolales</taxon>
        <taxon>Sporidiobolaceae</taxon>
        <taxon>Rhodotorula</taxon>
    </lineage>
</organism>
<name>A0A2S9ZZJ5_RHOTO</name>
<evidence type="ECO:0000313" key="2">
    <source>
        <dbReference type="EMBL" id="PRQ71172.1"/>
    </source>
</evidence>
<feature type="compositionally biased region" description="Polar residues" evidence="1">
    <location>
        <begin position="179"/>
        <end position="194"/>
    </location>
</feature>
<proteinExistence type="predicted"/>
<feature type="region of interest" description="Disordered" evidence="1">
    <location>
        <begin position="108"/>
        <end position="135"/>
    </location>
</feature>